<keyword evidence="1" id="KW-0812">Transmembrane</keyword>
<accession>A0AAE5AHD8</accession>
<sequence>MKSLISYYFFIVLYFSCFFQNSILFAKIWDNSQIIYNKSTVENSDKINDHDKNHEILKQNTNKKDILNKYINIKKENNKFISTKSNNTNMRFGPSKDSKIIGNICCVNYPLLIIDKSNNWYYVCDIKNNKGWIHKNLVKYSKSAIFFKLYKNHWNNRINTKDTMIKSVKRAENSDNIQDSDYSYILRFAGHNSRPIAIIKIGAIIEVEQIKEYQNDKWCKIYSKKNNIKGWIPCSSLWGYSHVIS</sequence>
<keyword evidence="1" id="KW-0472">Membrane</keyword>
<name>A0AAE5AHD8_9RICK</name>
<keyword evidence="3" id="KW-1185">Reference proteome</keyword>
<keyword evidence="1" id="KW-1133">Transmembrane helix</keyword>
<protein>
    <submittedName>
        <fullName evidence="2">Bacterial SH3 domain protein</fullName>
    </submittedName>
</protein>
<dbReference type="Pfam" id="PF06347">
    <property type="entry name" value="SH3_4"/>
    <property type="match status" value="1"/>
</dbReference>
<gene>
    <name evidence="2" type="ORF">Lyticum_00158</name>
</gene>
<dbReference type="InterPro" id="IPR010466">
    <property type="entry name" value="DUF1058"/>
</dbReference>
<organism evidence="2 3">
    <name type="scientific">Lyticum sinuosum</name>
    <dbReference type="NCBI Taxonomy" id="1332059"/>
    <lineage>
        <taxon>Bacteria</taxon>
        <taxon>Pseudomonadati</taxon>
        <taxon>Pseudomonadota</taxon>
        <taxon>Alphaproteobacteria</taxon>
        <taxon>Rickettsiales</taxon>
        <taxon>Lyticum</taxon>
    </lineage>
</organism>
<dbReference type="Proteomes" id="UP001289135">
    <property type="component" value="Unassembled WGS sequence"/>
</dbReference>
<dbReference type="EMBL" id="JARGYU010000001">
    <property type="protein sequence ID" value="MDZ5760998.1"/>
    <property type="molecule type" value="Genomic_DNA"/>
</dbReference>
<proteinExistence type="predicted"/>
<reference evidence="2" key="1">
    <citation type="submission" date="2023-02" db="EMBL/GenBank/DDBJ databases">
        <title>Host association and intracellularity evolved multiple times independently in the Rickettsiales.</title>
        <authorList>
            <person name="Castelli M."/>
            <person name="Nardi T."/>
            <person name="Gammuto L."/>
            <person name="Bellinzona G."/>
            <person name="Sabaneyeva E."/>
            <person name="Potekhin A."/>
            <person name="Serra V."/>
            <person name="Petroni G."/>
            <person name="Sassera D."/>
        </authorList>
    </citation>
    <scope>NUCLEOTIDE SEQUENCE</scope>
    <source>
        <strain evidence="2">USBL-36I1</strain>
    </source>
</reference>
<dbReference type="AlphaFoldDB" id="A0AAE5AHD8"/>
<dbReference type="Gene3D" id="2.30.30.40">
    <property type="entry name" value="SH3 Domains"/>
    <property type="match status" value="1"/>
</dbReference>
<evidence type="ECO:0000256" key="1">
    <source>
        <dbReference type="SAM" id="Phobius"/>
    </source>
</evidence>
<comment type="caution">
    <text evidence="2">The sequence shown here is derived from an EMBL/GenBank/DDBJ whole genome shotgun (WGS) entry which is preliminary data.</text>
</comment>
<feature type="transmembrane region" description="Helical" evidence="1">
    <location>
        <begin position="7"/>
        <end position="29"/>
    </location>
</feature>
<evidence type="ECO:0000313" key="2">
    <source>
        <dbReference type="EMBL" id="MDZ5760998.1"/>
    </source>
</evidence>
<evidence type="ECO:0000313" key="3">
    <source>
        <dbReference type="Proteomes" id="UP001289135"/>
    </source>
</evidence>
<dbReference type="RefSeq" id="WP_322498430.1">
    <property type="nucleotide sequence ID" value="NZ_JARGYU010000001.1"/>
</dbReference>